<sequence>MSRFADVAGRYVYLTVQGVEYRVYFEEAGSGTPVVLQHTAGCDNRQWRHLLEDPDVTADFRLIAVDLPYHGKSLPPTSERWWTTEYTLTEEFLLAFHVAFVEALELDRPVYMGCSMGGHLAADLALRHPGSYRAVVGIEATLHSHGMERILPWLYHPEIGNDTKPALMHTLCAPDSPEEFVRETVWVYSQGAPPVFKGDLEYYMVGHDLTESAREIDTDRVGVWVLSAEYDWAAPPAACAALAAEVRGSHFVPMTGIGHFPMSENPARFKQIVLPVLREAALSGQVAAVRA</sequence>
<dbReference type="InterPro" id="IPR050266">
    <property type="entry name" value="AB_hydrolase_sf"/>
</dbReference>
<accession>A0A7G7MFR3</accession>
<evidence type="ECO:0000313" key="3">
    <source>
        <dbReference type="Proteomes" id="UP000515728"/>
    </source>
</evidence>
<dbReference type="Pfam" id="PF00561">
    <property type="entry name" value="Abhydrolase_1"/>
    <property type="match status" value="1"/>
</dbReference>
<name>A0A7G7MFR3_9PSEU</name>
<dbReference type="KEGG" id="ppel:H6H00_26530"/>
<dbReference type="InterPro" id="IPR029058">
    <property type="entry name" value="AB_hydrolase_fold"/>
</dbReference>
<dbReference type="RefSeq" id="WP_185718378.1">
    <property type="nucleotide sequence ID" value="NZ_BAAAWI010000001.1"/>
</dbReference>
<dbReference type="EMBL" id="CP060131">
    <property type="protein sequence ID" value="QNG51624.1"/>
    <property type="molecule type" value="Genomic_DNA"/>
</dbReference>
<proteinExistence type="predicted"/>
<evidence type="ECO:0000313" key="2">
    <source>
        <dbReference type="EMBL" id="QNG51624.1"/>
    </source>
</evidence>
<protein>
    <submittedName>
        <fullName evidence="2">Alpha/beta hydrolase</fullName>
    </submittedName>
</protein>
<evidence type="ECO:0000259" key="1">
    <source>
        <dbReference type="Pfam" id="PF00561"/>
    </source>
</evidence>
<reference evidence="2 3" key="1">
    <citation type="submission" date="2020-08" db="EMBL/GenBank/DDBJ databases">
        <authorList>
            <person name="Mo P."/>
        </authorList>
    </citation>
    <scope>NUCLEOTIDE SEQUENCE [LARGE SCALE GENOMIC DNA]</scope>
    <source>
        <strain evidence="2 3">CGMCC 4.1532</strain>
    </source>
</reference>
<keyword evidence="2" id="KW-0378">Hydrolase</keyword>
<dbReference type="SUPFAM" id="SSF53474">
    <property type="entry name" value="alpha/beta-Hydrolases"/>
    <property type="match status" value="1"/>
</dbReference>
<keyword evidence="3" id="KW-1185">Reference proteome</keyword>
<dbReference type="Proteomes" id="UP000515728">
    <property type="component" value="Chromosome"/>
</dbReference>
<dbReference type="InterPro" id="IPR000073">
    <property type="entry name" value="AB_hydrolase_1"/>
</dbReference>
<organism evidence="2 3">
    <name type="scientific">Pseudonocardia petroleophila</name>
    <dbReference type="NCBI Taxonomy" id="37331"/>
    <lineage>
        <taxon>Bacteria</taxon>
        <taxon>Bacillati</taxon>
        <taxon>Actinomycetota</taxon>
        <taxon>Actinomycetes</taxon>
        <taxon>Pseudonocardiales</taxon>
        <taxon>Pseudonocardiaceae</taxon>
        <taxon>Pseudonocardia</taxon>
    </lineage>
</organism>
<dbReference type="PANTHER" id="PTHR43798">
    <property type="entry name" value="MONOACYLGLYCEROL LIPASE"/>
    <property type="match status" value="1"/>
</dbReference>
<gene>
    <name evidence="2" type="ORF">H6H00_26530</name>
</gene>
<dbReference type="GO" id="GO:0016787">
    <property type="term" value="F:hydrolase activity"/>
    <property type="evidence" value="ECO:0007669"/>
    <property type="project" value="UniProtKB-KW"/>
</dbReference>
<feature type="domain" description="AB hydrolase-1" evidence="1">
    <location>
        <begin position="33"/>
        <end position="145"/>
    </location>
</feature>
<dbReference type="Gene3D" id="3.40.50.1820">
    <property type="entry name" value="alpha/beta hydrolase"/>
    <property type="match status" value="1"/>
</dbReference>
<dbReference type="AlphaFoldDB" id="A0A7G7MFR3"/>